<dbReference type="AlphaFoldDB" id="A0A6A5HDW5"/>
<dbReference type="RefSeq" id="XP_003092630.2">
    <property type="nucleotide sequence ID" value="XM_003092582.2"/>
</dbReference>
<comment type="caution">
    <text evidence="3">The sequence shown here is derived from an EMBL/GenBank/DDBJ whole genome shotgun (WGS) entry which is preliminary data.</text>
</comment>
<dbReference type="SMART" id="SM01127">
    <property type="entry name" value="DDHD"/>
    <property type="match status" value="1"/>
</dbReference>
<dbReference type="PROSITE" id="PS51043">
    <property type="entry name" value="DDHD"/>
    <property type="match status" value="1"/>
</dbReference>
<dbReference type="PANTHER" id="PTHR23509:SF48">
    <property type="entry name" value="INTRACELLULAR PHOSPHOLIPASE A1"/>
    <property type="match status" value="1"/>
</dbReference>
<dbReference type="GO" id="GO:0046872">
    <property type="term" value="F:metal ion binding"/>
    <property type="evidence" value="ECO:0007669"/>
    <property type="project" value="InterPro"/>
</dbReference>
<reference evidence="3 4" key="1">
    <citation type="submission" date="2019-12" db="EMBL/GenBank/DDBJ databases">
        <title>Chromosome-level assembly of the Caenorhabditis remanei genome.</title>
        <authorList>
            <person name="Teterina A.A."/>
            <person name="Willis J.H."/>
            <person name="Phillips P.C."/>
        </authorList>
    </citation>
    <scope>NUCLEOTIDE SEQUENCE [LARGE SCALE GENOMIC DNA]</scope>
    <source>
        <strain evidence="3 4">PX506</strain>
        <tissue evidence="3">Whole organism</tissue>
    </source>
</reference>
<evidence type="ECO:0000313" key="4">
    <source>
        <dbReference type="Proteomes" id="UP000483820"/>
    </source>
</evidence>
<dbReference type="Pfam" id="PF02862">
    <property type="entry name" value="DDHD"/>
    <property type="match status" value="1"/>
</dbReference>
<dbReference type="GeneID" id="9810405"/>
<name>A0A6A5HDW5_CAERE</name>
<dbReference type="InterPro" id="IPR058055">
    <property type="entry name" value="PA-PLA1"/>
</dbReference>
<dbReference type="GO" id="GO:0004620">
    <property type="term" value="F:phospholipase activity"/>
    <property type="evidence" value="ECO:0007669"/>
    <property type="project" value="TreeGrafter"/>
</dbReference>
<dbReference type="CTD" id="9810405"/>
<comment type="similarity">
    <text evidence="1">Belongs to the PA-PLA1 family.</text>
</comment>
<protein>
    <recommendedName>
        <fullName evidence="2">DDHD domain-containing protein</fullName>
    </recommendedName>
</protein>
<gene>
    <name evidence="3" type="ORF">GCK72_004450</name>
</gene>
<evidence type="ECO:0000256" key="1">
    <source>
        <dbReference type="ARBA" id="ARBA00038464"/>
    </source>
</evidence>
<evidence type="ECO:0000259" key="2">
    <source>
        <dbReference type="PROSITE" id="PS51043"/>
    </source>
</evidence>
<organism evidence="3 4">
    <name type="scientific">Caenorhabditis remanei</name>
    <name type="common">Caenorhabditis vulgaris</name>
    <dbReference type="NCBI Taxonomy" id="31234"/>
    <lineage>
        <taxon>Eukaryota</taxon>
        <taxon>Metazoa</taxon>
        <taxon>Ecdysozoa</taxon>
        <taxon>Nematoda</taxon>
        <taxon>Chromadorea</taxon>
        <taxon>Rhabditida</taxon>
        <taxon>Rhabditina</taxon>
        <taxon>Rhabditomorpha</taxon>
        <taxon>Rhabditoidea</taxon>
        <taxon>Rhabditidae</taxon>
        <taxon>Peloderinae</taxon>
        <taxon>Caenorhabditis</taxon>
    </lineage>
</organism>
<accession>A0A6A5HDW5</accession>
<dbReference type="PANTHER" id="PTHR23509">
    <property type="entry name" value="PA-PL1 PHOSPHOLIPASE FAMILY"/>
    <property type="match status" value="1"/>
</dbReference>
<dbReference type="InterPro" id="IPR004177">
    <property type="entry name" value="DDHD_dom"/>
</dbReference>
<sequence length="611" mass="71334">MSSGKVVTPLDCAEVRWFHGETNDQETKWLPFSGRDSLKIEIVYRKSHNIELDKAIQSIKDDALTHHLKFVATSSFLGITAEDDEKVYVLNGQYSVNFDHMELESLYWKDDTKQIRRGTWFLKGVEPVKGSLSDEIERHHLERFGGGKAGKASTKLTVGNYEITWKSATDVFLVRYLDSNILNILLPNPSQPLTRGYKERADWNDYFEISHLVFVTHGIGHRKKKNLILESTNELRNQFELTMTENYAKEKTRPLFVPIEWRSSFLSDHALDEIMVDDDGKVREIFHQYAADVMFYQSSFYRTEIVRALVSQLNHKYKLFKTSNPRFTGPVSILAHSLGSIICFDILTHYSPLSFHDNYILHSIDEFLKRENISSEERKELTSMKQDREKLRDRSVLNNLIKKDQQLDFEVKNFFAVGSPIALFINLRGEFSTNFHSKTANFERIFNIFHKKDPVAYRIEPFFDRKFKFVGSYPLNQTVGVPYELGNIYLMSKFKEIYEKKIEHKEKELESKKYTKEWNDLLLEKIDLKDLKEWEGVDLDDELVKLKLIEKLGDWTLAGKALGSKLGLAHRIDFEYDTESILERFTSHIAYWDNPIFSAFLANVIYGKPNK</sequence>
<feature type="domain" description="DDHD" evidence="2">
    <location>
        <begin position="407"/>
        <end position="607"/>
    </location>
</feature>
<dbReference type="Proteomes" id="UP000483820">
    <property type="component" value="Chromosome II"/>
</dbReference>
<evidence type="ECO:0000313" key="3">
    <source>
        <dbReference type="EMBL" id="KAF1764502.1"/>
    </source>
</evidence>
<dbReference type="GO" id="GO:0005737">
    <property type="term" value="C:cytoplasm"/>
    <property type="evidence" value="ECO:0007669"/>
    <property type="project" value="TreeGrafter"/>
</dbReference>
<dbReference type="EMBL" id="WUAV01000002">
    <property type="protein sequence ID" value="KAF1764502.1"/>
    <property type="molecule type" value="Genomic_DNA"/>
</dbReference>
<dbReference type="KEGG" id="crq:GCK72_004450"/>
<proteinExistence type="inferred from homology"/>